<comment type="caution">
    <text evidence="6">The sequence shown here is derived from an EMBL/GenBank/DDBJ whole genome shotgun (WGS) entry which is preliminary data.</text>
</comment>
<evidence type="ECO:0000313" key="6">
    <source>
        <dbReference type="EMBL" id="MDR7363380.1"/>
    </source>
</evidence>
<dbReference type="PANTHER" id="PTHR35518:SF2">
    <property type="entry name" value="MAINTENANCE OF TELOMERE CAPPING PROTEIN 6"/>
    <property type="match status" value="1"/>
</dbReference>
<evidence type="ECO:0000256" key="1">
    <source>
        <dbReference type="ARBA" id="ARBA00004370"/>
    </source>
</evidence>
<evidence type="ECO:0000256" key="5">
    <source>
        <dbReference type="SAM" id="SignalP"/>
    </source>
</evidence>
<dbReference type="RefSeq" id="WP_310303720.1">
    <property type="nucleotide sequence ID" value="NZ_BAAAPS010000003.1"/>
</dbReference>
<protein>
    <recommendedName>
        <fullName evidence="8">Ricin B lectin domain-containing protein</fullName>
    </recommendedName>
</protein>
<evidence type="ECO:0000256" key="3">
    <source>
        <dbReference type="ARBA" id="ARBA00022989"/>
    </source>
</evidence>
<evidence type="ECO:0000256" key="4">
    <source>
        <dbReference type="ARBA" id="ARBA00023136"/>
    </source>
</evidence>
<comment type="subcellular location">
    <subcellularLocation>
        <location evidence="1">Membrane</location>
    </subcellularLocation>
</comment>
<dbReference type="EMBL" id="JAVDYG010000001">
    <property type="protein sequence ID" value="MDR7363380.1"/>
    <property type="molecule type" value="Genomic_DNA"/>
</dbReference>
<dbReference type="InterPro" id="IPR017946">
    <property type="entry name" value="PLC-like_Pdiesterase_TIM-brl"/>
</dbReference>
<dbReference type="InterPro" id="IPR051008">
    <property type="entry name" value="Telomere_Capping_Maintenance"/>
</dbReference>
<name>A0ABU2BY98_9ACTN</name>
<feature type="chain" id="PRO_5046707239" description="Ricin B lectin domain-containing protein" evidence="5">
    <location>
        <begin position="22"/>
        <end position="433"/>
    </location>
</feature>
<keyword evidence="5" id="KW-0732">Signal</keyword>
<gene>
    <name evidence="6" type="ORF">J2S63_002933</name>
</gene>
<dbReference type="Pfam" id="PF26146">
    <property type="entry name" value="PI-PLC_X"/>
    <property type="match status" value="1"/>
</dbReference>
<organism evidence="6 7">
    <name type="scientific">Nocardioides marmoribigeumensis</name>
    <dbReference type="NCBI Taxonomy" id="433649"/>
    <lineage>
        <taxon>Bacteria</taxon>
        <taxon>Bacillati</taxon>
        <taxon>Actinomycetota</taxon>
        <taxon>Actinomycetes</taxon>
        <taxon>Propionibacteriales</taxon>
        <taxon>Nocardioidaceae</taxon>
        <taxon>Nocardioides</taxon>
    </lineage>
</organism>
<evidence type="ECO:0000256" key="2">
    <source>
        <dbReference type="ARBA" id="ARBA00022692"/>
    </source>
</evidence>
<keyword evidence="2" id="KW-0812">Transmembrane</keyword>
<sequence length="433" mass="45644">MKTLALAAAALVALATPTAYADPVGSLTGQLTNGVEALTGGPDPAAVAAYDGSWTHRALQLQEDLGASLPLAEVHVLSTHNSFNTMHSPLPGVAELDPNQVYELGDQLRMDVRHLELDTHALPGLVGQDAGACHEFCTTERPLSERLQEVRDWLDTPGNEDEVVFLEGDVGGGYADPSGSAVWDAAAADFQEVLGDELYRPAASGSCQTLDPTLSTDDIRASGARVVLVAGCGQGTAWTGVSWSSPLPRQQAVFKATSGSPTCDPLGPSVWGDGVWKRQWEDRTVVGSTQGAGVMTPEAARELDRCGLNFLSVDQLRPADGRLDAFVWSWAEGQPSTRDCAATDATGRFVSRGCGTPLRVACRAADRSWSLTRQTVTWDKAQQRCAAEKRGTSAVPSSAQDAEALREAAGGTPAWLDYRATGGTWVPEAAGVS</sequence>
<dbReference type="SUPFAM" id="SSF51695">
    <property type="entry name" value="PLC-like phosphodiesterases"/>
    <property type="match status" value="1"/>
</dbReference>
<evidence type="ECO:0000313" key="7">
    <source>
        <dbReference type="Proteomes" id="UP001183648"/>
    </source>
</evidence>
<dbReference type="PROSITE" id="PS50007">
    <property type="entry name" value="PIPLC_X_DOMAIN"/>
    <property type="match status" value="1"/>
</dbReference>
<accession>A0ABU2BY98</accession>
<feature type="signal peptide" evidence="5">
    <location>
        <begin position="1"/>
        <end position="21"/>
    </location>
</feature>
<dbReference type="PANTHER" id="PTHR35518">
    <property type="entry name" value="MAINTENANCE OF TELOMOERE CAPPING"/>
    <property type="match status" value="1"/>
</dbReference>
<dbReference type="Proteomes" id="UP001183648">
    <property type="component" value="Unassembled WGS sequence"/>
</dbReference>
<dbReference type="Gene3D" id="3.20.20.190">
    <property type="entry name" value="Phosphatidylinositol (PI) phosphodiesterase"/>
    <property type="match status" value="1"/>
</dbReference>
<proteinExistence type="predicted"/>
<reference evidence="6 7" key="1">
    <citation type="submission" date="2023-07" db="EMBL/GenBank/DDBJ databases">
        <title>Sequencing the genomes of 1000 actinobacteria strains.</title>
        <authorList>
            <person name="Klenk H.-P."/>
        </authorList>
    </citation>
    <scope>NUCLEOTIDE SEQUENCE [LARGE SCALE GENOMIC DNA]</scope>
    <source>
        <strain evidence="6 7">DSM 19426</strain>
    </source>
</reference>
<evidence type="ECO:0008006" key="8">
    <source>
        <dbReference type="Google" id="ProtNLM"/>
    </source>
</evidence>
<keyword evidence="3" id="KW-1133">Transmembrane helix</keyword>
<keyword evidence="4" id="KW-0472">Membrane</keyword>
<keyword evidence="7" id="KW-1185">Reference proteome</keyword>